<dbReference type="OrthoDB" id="5244319at2"/>
<name>H0EAY9_9ACTN</name>
<proteinExistence type="predicted"/>
<sequence>MRLVVVVILVLSGVLITITTVRGWHLMQEARTLNIVFVAIHVVFVVQVLRWSRGVLPIAAGVAAFIAIFAGSSVSSWYERDASGYADASLSGQLGLVTIVILGVQIAVILVAITAFGQRWQEEVEQATPSTPAHAAAS</sequence>
<gene>
    <name evidence="2" type="ORF">PAI11_40140</name>
</gene>
<evidence type="ECO:0000256" key="1">
    <source>
        <dbReference type="SAM" id="Phobius"/>
    </source>
</evidence>
<keyword evidence="1" id="KW-0472">Membrane</keyword>
<protein>
    <recommendedName>
        <fullName evidence="4">Integral membrane protein</fullName>
    </recommendedName>
</protein>
<dbReference type="AlphaFoldDB" id="H0EAY9"/>
<keyword evidence="1" id="KW-1133">Transmembrane helix</keyword>
<dbReference type="Proteomes" id="UP000005143">
    <property type="component" value="Unassembled WGS sequence"/>
</dbReference>
<evidence type="ECO:0000313" key="3">
    <source>
        <dbReference type="Proteomes" id="UP000005143"/>
    </source>
</evidence>
<feature type="transmembrane region" description="Helical" evidence="1">
    <location>
        <begin position="58"/>
        <end position="78"/>
    </location>
</feature>
<accession>H0EAY9</accession>
<evidence type="ECO:0008006" key="4">
    <source>
        <dbReference type="Google" id="ProtNLM"/>
    </source>
</evidence>
<keyword evidence="1" id="KW-0812">Transmembrane</keyword>
<evidence type="ECO:0000313" key="2">
    <source>
        <dbReference type="EMBL" id="EHN09157.1"/>
    </source>
</evidence>
<dbReference type="EMBL" id="AGUD01000300">
    <property type="protein sequence ID" value="EHN09157.1"/>
    <property type="molecule type" value="Genomic_DNA"/>
</dbReference>
<feature type="transmembrane region" description="Helical" evidence="1">
    <location>
        <begin position="33"/>
        <end position="51"/>
    </location>
</feature>
<keyword evidence="3" id="KW-1185">Reference proteome</keyword>
<dbReference type="RefSeq" id="WP_007578584.1">
    <property type="nucleotide sequence ID" value="NZ_AGUD01000300.1"/>
</dbReference>
<reference evidence="2 3" key="1">
    <citation type="journal article" date="2013" name="Biodegradation">
        <title>Quantitative proteomic analysis of ibuprofen-degrading Patulibacter sp. strain I11.</title>
        <authorList>
            <person name="Almeida B."/>
            <person name="Kjeldal H."/>
            <person name="Lolas I."/>
            <person name="Knudsen A.D."/>
            <person name="Carvalho G."/>
            <person name="Nielsen K.L."/>
            <person name="Barreto Crespo M.T."/>
            <person name="Stensballe A."/>
            <person name="Nielsen J.L."/>
        </authorList>
    </citation>
    <scope>NUCLEOTIDE SEQUENCE [LARGE SCALE GENOMIC DNA]</scope>
    <source>
        <strain evidence="2 3">I11</strain>
    </source>
</reference>
<organism evidence="2 3">
    <name type="scientific">Patulibacter medicamentivorans</name>
    <dbReference type="NCBI Taxonomy" id="1097667"/>
    <lineage>
        <taxon>Bacteria</taxon>
        <taxon>Bacillati</taxon>
        <taxon>Actinomycetota</taxon>
        <taxon>Thermoleophilia</taxon>
        <taxon>Solirubrobacterales</taxon>
        <taxon>Patulibacteraceae</taxon>
        <taxon>Patulibacter</taxon>
    </lineage>
</organism>
<feature type="transmembrane region" description="Helical" evidence="1">
    <location>
        <begin position="90"/>
        <end position="116"/>
    </location>
</feature>
<comment type="caution">
    <text evidence="2">The sequence shown here is derived from an EMBL/GenBank/DDBJ whole genome shotgun (WGS) entry which is preliminary data.</text>
</comment>